<sequence length="213" mass="23212">MFEQPPPALHANHHTLAQWISTVFNPLMLVLPLFWLLGRAGHDPGTAQKLLVIAVVFFALLPFGVLLIFLKSKRIESLEIRNRSRRHIPFLVGIVLNIAGFALLMWADGPFGLIQNAAFALLWSSIVASFITLWWKISIHCTAIAIASGYAVWAGVQLFDPAVSVLIGILCLLISGSVVWARITLKAHTPAQTAAGLLFGILVAAISLAFYPV</sequence>
<evidence type="ECO:0000313" key="2">
    <source>
        <dbReference type="EMBL" id="AXJ00029.1"/>
    </source>
</evidence>
<proteinExistence type="predicted"/>
<keyword evidence="3" id="KW-1185">Reference proteome</keyword>
<keyword evidence="1" id="KW-1133">Transmembrane helix</keyword>
<feature type="transmembrane region" description="Helical" evidence="1">
    <location>
        <begin position="50"/>
        <end position="70"/>
    </location>
</feature>
<feature type="transmembrane region" description="Helical" evidence="1">
    <location>
        <begin position="139"/>
        <end position="156"/>
    </location>
</feature>
<feature type="transmembrane region" description="Helical" evidence="1">
    <location>
        <begin position="16"/>
        <end position="38"/>
    </location>
</feature>
<organism evidence="2 3">
    <name type="scientific">Cyclonatronum proteinivorum</name>
    <dbReference type="NCBI Taxonomy" id="1457365"/>
    <lineage>
        <taxon>Bacteria</taxon>
        <taxon>Pseudomonadati</taxon>
        <taxon>Balneolota</taxon>
        <taxon>Balneolia</taxon>
        <taxon>Balneolales</taxon>
        <taxon>Cyclonatronaceae</taxon>
        <taxon>Cyclonatronum</taxon>
    </lineage>
</organism>
<evidence type="ECO:0000313" key="3">
    <source>
        <dbReference type="Proteomes" id="UP000254808"/>
    </source>
</evidence>
<gene>
    <name evidence="2" type="ORF">CYPRO_0746</name>
</gene>
<keyword evidence="1" id="KW-0472">Membrane</keyword>
<feature type="transmembrane region" description="Helical" evidence="1">
    <location>
        <begin position="90"/>
        <end position="107"/>
    </location>
</feature>
<dbReference type="Proteomes" id="UP000254808">
    <property type="component" value="Chromosome"/>
</dbReference>
<protein>
    <recommendedName>
        <fullName evidence="4">PAP2 superfamily protein</fullName>
    </recommendedName>
</protein>
<accession>A0A345UHS7</accession>
<dbReference type="KEGG" id="cprv:CYPRO_0746"/>
<reference evidence="2 3" key="1">
    <citation type="submission" date="2018-03" db="EMBL/GenBank/DDBJ databases">
        <title>Phenotypic and genomic properties of Cyclonatronum proteinivorum gen. nov., sp. nov., a haloalkaliphilic bacteroidete from soda lakes possessing Na+-translocating rhodopsin.</title>
        <authorList>
            <person name="Toshchakov S.V."/>
            <person name="Korzhenkov A."/>
            <person name="Samarov N.I."/>
            <person name="Kublanov I.V."/>
            <person name="Muntyan M.S."/>
            <person name="Sorokin D.Y."/>
        </authorList>
    </citation>
    <scope>NUCLEOTIDE SEQUENCE [LARGE SCALE GENOMIC DNA]</scope>
    <source>
        <strain evidence="2 3">Omega</strain>
    </source>
</reference>
<feature type="transmembrane region" description="Helical" evidence="1">
    <location>
        <begin position="193"/>
        <end position="211"/>
    </location>
</feature>
<keyword evidence="1" id="KW-0812">Transmembrane</keyword>
<dbReference type="AlphaFoldDB" id="A0A345UHS7"/>
<name>A0A345UHS7_9BACT</name>
<feature type="transmembrane region" description="Helical" evidence="1">
    <location>
        <begin position="113"/>
        <end position="134"/>
    </location>
</feature>
<evidence type="ECO:0008006" key="4">
    <source>
        <dbReference type="Google" id="ProtNLM"/>
    </source>
</evidence>
<dbReference type="EMBL" id="CP027806">
    <property type="protein sequence ID" value="AXJ00029.1"/>
    <property type="molecule type" value="Genomic_DNA"/>
</dbReference>
<evidence type="ECO:0000256" key="1">
    <source>
        <dbReference type="SAM" id="Phobius"/>
    </source>
</evidence>
<feature type="transmembrane region" description="Helical" evidence="1">
    <location>
        <begin position="162"/>
        <end position="181"/>
    </location>
</feature>